<evidence type="ECO:0000313" key="2">
    <source>
        <dbReference type="EMBL" id="NIJ09619.1"/>
    </source>
</evidence>
<dbReference type="CDD" id="cd06587">
    <property type="entry name" value="VOC"/>
    <property type="match status" value="1"/>
</dbReference>
<evidence type="ECO:0000313" key="3">
    <source>
        <dbReference type="Proteomes" id="UP000727456"/>
    </source>
</evidence>
<proteinExistence type="predicted"/>
<protein>
    <submittedName>
        <fullName evidence="2">Catechol 2,3-dioxygenase-like lactoylglutathione lyase family enzyme</fullName>
    </submittedName>
</protein>
<reference evidence="2 3" key="1">
    <citation type="submission" date="2020-03" db="EMBL/GenBank/DDBJ databases">
        <title>Genomic Encyclopedia of Type Strains, Phase III (KMG-III): the genomes of soil and plant-associated and newly described type strains.</title>
        <authorList>
            <person name="Whitman W."/>
        </authorList>
    </citation>
    <scope>NUCLEOTIDE SEQUENCE [LARGE SCALE GENOMIC DNA]</scope>
    <source>
        <strain evidence="2 3">CECT 8804</strain>
    </source>
</reference>
<organism evidence="2 3">
    <name type="scientific">Sphingomonas vulcanisoli</name>
    <dbReference type="NCBI Taxonomy" id="1658060"/>
    <lineage>
        <taxon>Bacteria</taxon>
        <taxon>Pseudomonadati</taxon>
        <taxon>Pseudomonadota</taxon>
        <taxon>Alphaproteobacteria</taxon>
        <taxon>Sphingomonadales</taxon>
        <taxon>Sphingomonadaceae</taxon>
        <taxon>Sphingomonas</taxon>
    </lineage>
</organism>
<dbReference type="RefSeq" id="WP_167075416.1">
    <property type="nucleotide sequence ID" value="NZ_JAAOZC010000014.1"/>
</dbReference>
<gene>
    <name evidence="2" type="ORF">FHS31_003256</name>
</gene>
<comment type="caution">
    <text evidence="2">The sequence shown here is derived from an EMBL/GenBank/DDBJ whole genome shotgun (WGS) entry which is preliminary data.</text>
</comment>
<dbReference type="Gene3D" id="3.10.180.10">
    <property type="entry name" value="2,3-Dihydroxybiphenyl 1,2-Dioxygenase, domain 1"/>
    <property type="match status" value="1"/>
</dbReference>
<sequence>MSDTLTADTAEKTRTSTLDLKFISHGTLESKNHEETRKFYEEFMGFEVVRASNMSMFARLGGKHIYVVVPKEEGGAPMSVRNHNGVDVHSEAEVDKAYELVKRDAEKWGLHQISKPMIQHGTYSFYFWDRDDNSWEILSNPPGGYDWMFELGDQEGKGSMDRKFERPLAARGR</sequence>
<dbReference type="SUPFAM" id="SSF54593">
    <property type="entry name" value="Glyoxalase/Bleomycin resistance protein/Dihydroxybiphenyl dioxygenase"/>
    <property type="match status" value="1"/>
</dbReference>
<keyword evidence="3" id="KW-1185">Reference proteome</keyword>
<name>A0ABX0TZH4_9SPHN</name>
<feature type="domain" description="VOC" evidence="1">
    <location>
        <begin position="22"/>
        <end position="140"/>
    </location>
</feature>
<accession>A0ABX0TZH4</accession>
<dbReference type="Proteomes" id="UP000727456">
    <property type="component" value="Unassembled WGS sequence"/>
</dbReference>
<evidence type="ECO:0000259" key="1">
    <source>
        <dbReference type="PROSITE" id="PS51819"/>
    </source>
</evidence>
<dbReference type="PROSITE" id="PS51819">
    <property type="entry name" value="VOC"/>
    <property type="match status" value="1"/>
</dbReference>
<dbReference type="InterPro" id="IPR004360">
    <property type="entry name" value="Glyas_Fos-R_dOase_dom"/>
</dbReference>
<dbReference type="InterPro" id="IPR037523">
    <property type="entry name" value="VOC_core"/>
</dbReference>
<dbReference type="InterPro" id="IPR029068">
    <property type="entry name" value="Glyas_Bleomycin-R_OHBP_Dase"/>
</dbReference>
<dbReference type="Pfam" id="PF00903">
    <property type="entry name" value="Glyoxalase"/>
    <property type="match status" value="1"/>
</dbReference>
<dbReference type="EMBL" id="JAAOZC010000014">
    <property type="protein sequence ID" value="NIJ09619.1"/>
    <property type="molecule type" value="Genomic_DNA"/>
</dbReference>